<keyword evidence="12" id="KW-1185">Reference proteome</keyword>
<dbReference type="GO" id="GO:0005634">
    <property type="term" value="C:nucleus"/>
    <property type="evidence" value="ECO:0007669"/>
    <property type="project" value="UniProtKB-SubCell"/>
</dbReference>
<evidence type="ECO:0000256" key="3">
    <source>
        <dbReference type="ARBA" id="ARBA00022833"/>
    </source>
</evidence>
<feature type="compositionally biased region" description="Basic and acidic residues" evidence="9">
    <location>
        <begin position="79"/>
        <end position="93"/>
    </location>
</feature>
<evidence type="ECO:0000313" key="12">
    <source>
        <dbReference type="Proteomes" id="UP000634136"/>
    </source>
</evidence>
<keyword evidence="1" id="KW-0479">Metal-binding</keyword>
<dbReference type="PROSITE" id="PS50884">
    <property type="entry name" value="ZF_DOF_2"/>
    <property type="match status" value="1"/>
</dbReference>
<comment type="subcellular location">
    <subcellularLocation>
        <location evidence="8">Nucleus</location>
    </subcellularLocation>
</comment>
<feature type="compositionally biased region" description="Basic and acidic residues" evidence="9">
    <location>
        <begin position="36"/>
        <end position="62"/>
    </location>
</feature>
<name>A0A834TV66_9FABA</name>
<accession>A0A834TV66</accession>
<feature type="compositionally biased region" description="Low complexity" evidence="9">
    <location>
        <begin position="24"/>
        <end position="35"/>
    </location>
</feature>
<dbReference type="PROSITE" id="PS01361">
    <property type="entry name" value="ZF_DOF_1"/>
    <property type="match status" value="1"/>
</dbReference>
<feature type="compositionally biased region" description="Basic and acidic residues" evidence="9">
    <location>
        <begin position="245"/>
        <end position="272"/>
    </location>
</feature>
<evidence type="ECO:0000313" key="11">
    <source>
        <dbReference type="EMBL" id="KAF7828042.1"/>
    </source>
</evidence>
<keyword evidence="4" id="KW-0805">Transcription regulation</keyword>
<dbReference type="GO" id="GO:0008270">
    <property type="term" value="F:zinc ion binding"/>
    <property type="evidence" value="ECO:0007669"/>
    <property type="project" value="UniProtKB-KW"/>
</dbReference>
<evidence type="ECO:0000256" key="5">
    <source>
        <dbReference type="ARBA" id="ARBA00023125"/>
    </source>
</evidence>
<evidence type="ECO:0000256" key="2">
    <source>
        <dbReference type="ARBA" id="ARBA00022771"/>
    </source>
</evidence>
<organism evidence="11 12">
    <name type="scientific">Senna tora</name>
    <dbReference type="NCBI Taxonomy" id="362788"/>
    <lineage>
        <taxon>Eukaryota</taxon>
        <taxon>Viridiplantae</taxon>
        <taxon>Streptophyta</taxon>
        <taxon>Embryophyta</taxon>
        <taxon>Tracheophyta</taxon>
        <taxon>Spermatophyta</taxon>
        <taxon>Magnoliopsida</taxon>
        <taxon>eudicotyledons</taxon>
        <taxon>Gunneridae</taxon>
        <taxon>Pentapetalae</taxon>
        <taxon>rosids</taxon>
        <taxon>fabids</taxon>
        <taxon>Fabales</taxon>
        <taxon>Fabaceae</taxon>
        <taxon>Caesalpinioideae</taxon>
        <taxon>Cassia clade</taxon>
        <taxon>Senna</taxon>
    </lineage>
</organism>
<evidence type="ECO:0000256" key="6">
    <source>
        <dbReference type="ARBA" id="ARBA00023163"/>
    </source>
</evidence>
<keyword evidence="3" id="KW-0862">Zinc</keyword>
<keyword evidence="2 8" id="KW-0863">Zinc-finger</keyword>
<evidence type="ECO:0000256" key="1">
    <source>
        <dbReference type="ARBA" id="ARBA00022723"/>
    </source>
</evidence>
<evidence type="ECO:0000256" key="8">
    <source>
        <dbReference type="PROSITE-ProRule" id="PRU00071"/>
    </source>
</evidence>
<dbReference type="Proteomes" id="UP000634136">
    <property type="component" value="Unassembled WGS sequence"/>
</dbReference>
<dbReference type="Pfam" id="PF02701">
    <property type="entry name" value="Zn_ribbon_Dof"/>
    <property type="match status" value="1"/>
</dbReference>
<gene>
    <name evidence="11" type="ORF">G2W53_019206</name>
</gene>
<feature type="region of interest" description="Disordered" evidence="9">
    <location>
        <begin position="243"/>
        <end position="279"/>
    </location>
</feature>
<dbReference type="PANTHER" id="PTHR31089">
    <property type="entry name" value="CYCLIC DOF FACTOR 2"/>
    <property type="match status" value="1"/>
</dbReference>
<feature type="domain" description="Dof-type" evidence="10">
    <location>
        <begin position="112"/>
        <end position="166"/>
    </location>
</feature>
<evidence type="ECO:0000256" key="4">
    <source>
        <dbReference type="ARBA" id="ARBA00023015"/>
    </source>
</evidence>
<reference evidence="11" key="1">
    <citation type="submission" date="2020-09" db="EMBL/GenBank/DDBJ databases">
        <title>Genome-Enabled Discovery of Anthraquinone Biosynthesis in Senna tora.</title>
        <authorList>
            <person name="Kang S.-H."/>
            <person name="Pandey R.P."/>
            <person name="Lee C.-M."/>
            <person name="Sim J.-S."/>
            <person name="Jeong J.-T."/>
            <person name="Choi B.-S."/>
            <person name="Jung M."/>
            <person name="Ginzburg D."/>
            <person name="Zhao K."/>
            <person name="Won S.Y."/>
            <person name="Oh T.-J."/>
            <person name="Yu Y."/>
            <person name="Kim N.-H."/>
            <person name="Lee O.R."/>
            <person name="Lee T.-H."/>
            <person name="Bashyal P."/>
            <person name="Kim T.-S."/>
            <person name="Lee W.-H."/>
            <person name="Kawkins C."/>
            <person name="Kim C.-K."/>
            <person name="Kim J.S."/>
            <person name="Ahn B.O."/>
            <person name="Rhee S.Y."/>
            <person name="Sohng J.K."/>
        </authorList>
    </citation>
    <scope>NUCLEOTIDE SEQUENCE</scope>
    <source>
        <tissue evidence="11">Leaf</tissue>
    </source>
</reference>
<feature type="compositionally biased region" description="Basic and acidic residues" evidence="9">
    <location>
        <begin position="370"/>
        <end position="380"/>
    </location>
</feature>
<feature type="compositionally biased region" description="Low complexity" evidence="9">
    <location>
        <begin position="340"/>
        <end position="352"/>
    </location>
</feature>
<keyword evidence="5 8" id="KW-0238">DNA-binding</keyword>
<dbReference type="GO" id="GO:0003700">
    <property type="term" value="F:DNA-binding transcription factor activity"/>
    <property type="evidence" value="ECO:0007669"/>
    <property type="project" value="InterPro"/>
</dbReference>
<evidence type="ECO:0000259" key="10">
    <source>
        <dbReference type="PROSITE" id="PS50884"/>
    </source>
</evidence>
<comment type="caution">
    <text evidence="11">The sequence shown here is derived from an EMBL/GenBank/DDBJ whole genome shotgun (WGS) entry which is preliminary data.</text>
</comment>
<dbReference type="AlphaFoldDB" id="A0A834TV66"/>
<feature type="compositionally biased region" description="Basic and acidic residues" evidence="9">
    <location>
        <begin position="1"/>
        <end position="10"/>
    </location>
</feature>
<keyword evidence="6" id="KW-0804">Transcription</keyword>
<proteinExistence type="predicted"/>
<dbReference type="InterPro" id="IPR045174">
    <property type="entry name" value="Dof"/>
</dbReference>
<feature type="region of interest" description="Disordered" evidence="9">
    <location>
        <begin position="340"/>
        <end position="389"/>
    </location>
</feature>
<evidence type="ECO:0000256" key="7">
    <source>
        <dbReference type="ARBA" id="ARBA00023242"/>
    </source>
</evidence>
<feature type="region of interest" description="Disordered" evidence="9">
    <location>
        <begin position="1"/>
        <end position="105"/>
    </location>
</feature>
<protein>
    <submittedName>
        <fullName evidence="11">Cyclic dof factor 1</fullName>
    </submittedName>
</protein>
<keyword evidence="7 8" id="KW-0539">Nucleus</keyword>
<dbReference type="PANTHER" id="PTHR31089:SF69">
    <property type="entry name" value="DOF-TYPE ZINC FINGER DNA-BINDING FAMILY PROTEIN"/>
    <property type="match status" value="1"/>
</dbReference>
<dbReference type="GO" id="GO:0003677">
    <property type="term" value="F:DNA binding"/>
    <property type="evidence" value="ECO:0007669"/>
    <property type="project" value="UniProtKB-UniRule"/>
</dbReference>
<dbReference type="OrthoDB" id="1927254at2759"/>
<sequence>MSSEVKDPEIKLFGTTISFPLHPTLSSNDSSSATTTDKEPSRKELTSEQDDDASHQTMEDSKSPTSSVHENPKTPCPSAERETSLLKPSKDGEQSESSAPQEKVLKKPDKILPCPRCNSMDTKFCYFNNYNVNQPRHFCKNCQRYWTAGGTMRNVPVGAGRRKNKSSCSSHYRHVMVPESLLMAKANAANGLHNPCLENGATVLTFGSDSPICNSMASVLNLTEKTQNGVLNGHVPEQNIIVSYGREDNRDDHSTSTSSEKRGSQESVDKSCEASPPQLQCVPGSQWNYPWNSMQWNTPMPPPVFCPPSYPVPFFPTPTYWGCTLPPSWNIPCISPQYSVNHSSPSSGSNSPTLGKHSRDGSMLTPANSQKDKSDIENKNSENGVLIPKTLRIDDPTEAAKSSIWSTLGIKNEKANSLNEGGGLFKAFPSKGDDKNHHHMVEASPVLQANPAALSRSLTFHEQQT</sequence>
<dbReference type="InterPro" id="IPR003851">
    <property type="entry name" value="Znf_Dof"/>
</dbReference>
<evidence type="ECO:0000256" key="9">
    <source>
        <dbReference type="SAM" id="MobiDB-lite"/>
    </source>
</evidence>
<dbReference type="EMBL" id="JAAIUW010000006">
    <property type="protein sequence ID" value="KAF7828042.1"/>
    <property type="molecule type" value="Genomic_DNA"/>
</dbReference>